<dbReference type="InterPro" id="IPR052747">
    <property type="entry name" value="TA_system_RelE_toxin"/>
</dbReference>
<protein>
    <recommendedName>
        <fullName evidence="3">Type II toxin-antitoxin system RelE/ParE family toxin</fullName>
    </recommendedName>
</protein>
<dbReference type="AlphaFoldDB" id="A0A2H0UEZ6"/>
<proteinExistence type="predicted"/>
<organism evidence="1 2">
    <name type="scientific">Candidatus Kaiserbacteria bacterium CG10_big_fil_rev_8_21_14_0_10_45_20</name>
    <dbReference type="NCBI Taxonomy" id="1974607"/>
    <lineage>
        <taxon>Bacteria</taxon>
        <taxon>Candidatus Kaiseribacteriota</taxon>
    </lineage>
</organism>
<sequence length="85" mass="9920">MAYKVIIFSRAQQAFIKLPNKKTQHIVAEALRSLKEHPSPTAGIEKLHYPLVGFRRRVGSYRILLDIENNCIFVRDIKHRKSAYQ</sequence>
<dbReference type="InterPro" id="IPR035093">
    <property type="entry name" value="RelE/ParE_toxin_dom_sf"/>
</dbReference>
<name>A0A2H0UEZ6_9BACT</name>
<accession>A0A2H0UEZ6</accession>
<reference evidence="2" key="1">
    <citation type="submission" date="2017-09" db="EMBL/GenBank/DDBJ databases">
        <title>Depth-based differentiation of microbial function through sediment-hosted aquifers and enrichment of novel symbionts in the deep terrestrial subsurface.</title>
        <authorList>
            <person name="Probst A.J."/>
            <person name="Ladd B."/>
            <person name="Jarett J.K."/>
            <person name="Geller-Mcgrath D.E."/>
            <person name="Sieber C.M.K."/>
            <person name="Emerson J.B."/>
            <person name="Anantharaman K."/>
            <person name="Thomas B.C."/>
            <person name="Malmstrom R."/>
            <person name="Stieglmeier M."/>
            <person name="Klingl A."/>
            <person name="Woyke T."/>
            <person name="Ryan C.M."/>
            <person name="Banfield J.F."/>
        </authorList>
    </citation>
    <scope>NUCLEOTIDE SEQUENCE [LARGE SCALE GENOMIC DNA]</scope>
</reference>
<dbReference type="PANTHER" id="PTHR38813:SF1">
    <property type="entry name" value="TOXIN RELE1-RELATED"/>
    <property type="match status" value="1"/>
</dbReference>
<dbReference type="SUPFAM" id="SSF143011">
    <property type="entry name" value="RelE-like"/>
    <property type="match status" value="1"/>
</dbReference>
<gene>
    <name evidence="1" type="ORF">COU15_03105</name>
</gene>
<dbReference type="PANTHER" id="PTHR38813">
    <property type="match status" value="1"/>
</dbReference>
<dbReference type="Gene3D" id="3.30.2310.20">
    <property type="entry name" value="RelE-like"/>
    <property type="match status" value="1"/>
</dbReference>
<dbReference type="EMBL" id="PFBH01000019">
    <property type="protein sequence ID" value="PIR84993.1"/>
    <property type="molecule type" value="Genomic_DNA"/>
</dbReference>
<comment type="caution">
    <text evidence="1">The sequence shown here is derived from an EMBL/GenBank/DDBJ whole genome shotgun (WGS) entry which is preliminary data.</text>
</comment>
<evidence type="ECO:0000313" key="2">
    <source>
        <dbReference type="Proteomes" id="UP000229315"/>
    </source>
</evidence>
<dbReference type="Proteomes" id="UP000229315">
    <property type="component" value="Unassembled WGS sequence"/>
</dbReference>
<evidence type="ECO:0008006" key="3">
    <source>
        <dbReference type="Google" id="ProtNLM"/>
    </source>
</evidence>
<evidence type="ECO:0000313" key="1">
    <source>
        <dbReference type="EMBL" id="PIR84993.1"/>
    </source>
</evidence>